<dbReference type="STRING" id="571915.CMUST_11510"/>
<dbReference type="PATRIC" id="fig|571915.4.peg.2459"/>
<evidence type="ECO:0000313" key="8">
    <source>
        <dbReference type="EMBL" id="AKK06613.1"/>
    </source>
</evidence>
<organism evidence="8 9">
    <name type="scientific">Corynebacterium mustelae</name>
    <dbReference type="NCBI Taxonomy" id="571915"/>
    <lineage>
        <taxon>Bacteria</taxon>
        <taxon>Bacillati</taxon>
        <taxon>Actinomycetota</taxon>
        <taxon>Actinomycetes</taxon>
        <taxon>Mycobacteriales</taxon>
        <taxon>Corynebacteriaceae</taxon>
        <taxon>Corynebacterium</taxon>
    </lineage>
</organism>
<keyword evidence="5 6" id="KW-0460">Magnesium</keyword>
<dbReference type="CDD" id="cd01173">
    <property type="entry name" value="pyridoxal_pyridoxamine_kinase"/>
    <property type="match status" value="1"/>
</dbReference>
<evidence type="ECO:0000256" key="4">
    <source>
        <dbReference type="ARBA" id="ARBA00022840"/>
    </source>
</evidence>
<dbReference type="InterPro" id="IPR013749">
    <property type="entry name" value="PM/HMP-P_kinase-1"/>
</dbReference>
<reference evidence="9" key="2">
    <citation type="submission" date="2015-05" db="EMBL/GenBank/DDBJ databases">
        <title>Complete genome sequence of Corynebacterium mustelae DSM 45274, isolated from various tissues of a male ferret with lethal sepsis.</title>
        <authorList>
            <person name="Ruckert C."/>
            <person name="Albersmeier A."/>
            <person name="Winkler A."/>
            <person name="Tauch A."/>
        </authorList>
    </citation>
    <scope>NUCLEOTIDE SEQUENCE [LARGE SCALE GENOMIC DNA]</scope>
    <source>
        <strain evidence="9">DSM 45274</strain>
    </source>
</reference>
<dbReference type="Proteomes" id="UP000035199">
    <property type="component" value="Chromosome"/>
</dbReference>
<protein>
    <recommendedName>
        <fullName evidence="6">Pyridoxal kinase PdxY</fullName>
        <shortName evidence="6">PL kinase</shortName>
        <ecNumber evidence="6">2.7.1.35</ecNumber>
    </recommendedName>
</protein>
<dbReference type="GO" id="GO:0009443">
    <property type="term" value="P:pyridoxal 5'-phosphate salvage"/>
    <property type="evidence" value="ECO:0007669"/>
    <property type="project" value="UniProtKB-UniRule"/>
</dbReference>
<dbReference type="GO" id="GO:0000287">
    <property type="term" value="F:magnesium ion binding"/>
    <property type="evidence" value="ECO:0007669"/>
    <property type="project" value="UniProtKB-UniRule"/>
</dbReference>
<feature type="binding site" evidence="6">
    <location>
        <position position="188"/>
    </location>
    <ligand>
        <name>ATP</name>
        <dbReference type="ChEBI" id="CHEBI:30616"/>
    </ligand>
</feature>
<dbReference type="GO" id="GO:0008478">
    <property type="term" value="F:pyridoxal kinase activity"/>
    <property type="evidence" value="ECO:0007669"/>
    <property type="project" value="UniProtKB-UniRule"/>
</dbReference>
<comment type="function">
    <text evidence="6">Pyridoxal kinase involved in the salvage pathway of pyridoxal 5'-phosphate (PLP). Catalyzes the phosphorylation of pyridoxal to PLP.</text>
</comment>
<dbReference type="NCBIfam" id="TIGR00687">
    <property type="entry name" value="pyridox_kin"/>
    <property type="match status" value="1"/>
</dbReference>
<evidence type="ECO:0000256" key="2">
    <source>
        <dbReference type="ARBA" id="ARBA00022741"/>
    </source>
</evidence>
<dbReference type="Gene3D" id="3.40.1190.20">
    <property type="match status" value="1"/>
</dbReference>
<dbReference type="EC" id="2.7.1.35" evidence="6"/>
<name>A0A0G3H485_9CORY</name>
<feature type="binding site" evidence="6">
    <location>
        <position position="151"/>
    </location>
    <ligand>
        <name>ATP</name>
        <dbReference type="ChEBI" id="CHEBI:30616"/>
    </ligand>
</feature>
<dbReference type="GO" id="GO:0005524">
    <property type="term" value="F:ATP binding"/>
    <property type="evidence" value="ECO:0007669"/>
    <property type="project" value="UniProtKB-UniRule"/>
</dbReference>
<dbReference type="UniPathway" id="UPA01068">
    <property type="reaction ID" value="UER00298"/>
</dbReference>
<evidence type="ECO:0000256" key="6">
    <source>
        <dbReference type="HAMAP-Rule" id="MF_01639"/>
    </source>
</evidence>
<dbReference type="KEGG" id="cmv:CMUST_11510"/>
<evidence type="ECO:0000256" key="1">
    <source>
        <dbReference type="ARBA" id="ARBA00022679"/>
    </source>
</evidence>
<dbReference type="PANTHER" id="PTHR10534">
    <property type="entry name" value="PYRIDOXAL KINASE"/>
    <property type="match status" value="1"/>
</dbReference>
<comment type="cofactor">
    <cofactor evidence="6">
        <name>Mg(2+)</name>
        <dbReference type="ChEBI" id="CHEBI:18420"/>
    </cofactor>
</comment>
<comment type="similarity">
    <text evidence="6">Belongs to the pyridoxine kinase family. PdxY subfamily.</text>
</comment>
<comment type="catalytic activity">
    <reaction evidence="6">
        <text>pyridoxal + ATP = pyridoxal 5'-phosphate + ADP + H(+)</text>
        <dbReference type="Rhea" id="RHEA:10224"/>
        <dbReference type="ChEBI" id="CHEBI:15378"/>
        <dbReference type="ChEBI" id="CHEBI:17310"/>
        <dbReference type="ChEBI" id="CHEBI:30616"/>
        <dbReference type="ChEBI" id="CHEBI:456216"/>
        <dbReference type="ChEBI" id="CHEBI:597326"/>
        <dbReference type="EC" id="2.7.1.35"/>
    </reaction>
</comment>
<dbReference type="AlphaFoldDB" id="A0A0G3H485"/>
<dbReference type="InterPro" id="IPR023685">
    <property type="entry name" value="Pyridoxal_kinase_PdxY"/>
</dbReference>
<dbReference type="Pfam" id="PF08543">
    <property type="entry name" value="Phos_pyr_kin"/>
    <property type="match status" value="1"/>
</dbReference>
<feature type="domain" description="Pyridoxamine kinase/Phosphomethylpyrimidine kinase" evidence="7">
    <location>
        <begin position="132"/>
        <end position="292"/>
    </location>
</feature>
<dbReference type="SUPFAM" id="SSF53613">
    <property type="entry name" value="Ribokinase-like"/>
    <property type="match status" value="1"/>
</dbReference>
<dbReference type="HAMAP" id="MF_01639">
    <property type="entry name" value="PdxY"/>
    <property type="match status" value="1"/>
</dbReference>
<gene>
    <name evidence="6 8" type="primary">pdxY</name>
    <name evidence="8" type="ORF">CMUST_11510</name>
</gene>
<dbReference type="InterPro" id="IPR004625">
    <property type="entry name" value="PyrdxlKinase"/>
</dbReference>
<dbReference type="EMBL" id="CP011542">
    <property type="protein sequence ID" value="AKK06613.1"/>
    <property type="molecule type" value="Genomic_DNA"/>
</dbReference>
<dbReference type="InterPro" id="IPR029056">
    <property type="entry name" value="Ribokinase-like"/>
</dbReference>
<keyword evidence="2 6" id="KW-0547">Nucleotide-binding</keyword>
<keyword evidence="1 6" id="KW-0808">Transferase</keyword>
<dbReference type="PANTHER" id="PTHR10534:SF2">
    <property type="entry name" value="PYRIDOXAL KINASE"/>
    <property type="match status" value="1"/>
</dbReference>
<evidence type="ECO:0000313" key="9">
    <source>
        <dbReference type="Proteomes" id="UP000035199"/>
    </source>
</evidence>
<comment type="subunit">
    <text evidence="6">Homodimer.</text>
</comment>
<proteinExistence type="inferred from homology"/>
<keyword evidence="3 6" id="KW-0418">Kinase</keyword>
<evidence type="ECO:0000259" key="7">
    <source>
        <dbReference type="Pfam" id="PF08543"/>
    </source>
</evidence>
<feature type="binding site" evidence="6">
    <location>
        <position position="49"/>
    </location>
    <ligand>
        <name>substrate</name>
    </ligand>
</feature>
<dbReference type="GO" id="GO:0005829">
    <property type="term" value="C:cytosol"/>
    <property type="evidence" value="ECO:0007669"/>
    <property type="project" value="TreeGrafter"/>
</dbReference>
<reference evidence="8 9" key="1">
    <citation type="journal article" date="2015" name="Genome Announc.">
        <title>Complete Genome Sequence of the Type Strain Corynebacterium mustelae DSM 45274, Isolated from Various Tissues of a Male Ferret with Lethal Sepsis.</title>
        <authorList>
            <person name="Ruckert C."/>
            <person name="Eimer J."/>
            <person name="Winkler A."/>
            <person name="Tauch A."/>
        </authorList>
    </citation>
    <scope>NUCLEOTIDE SEQUENCE [LARGE SCALE GENOMIC DNA]</scope>
    <source>
        <strain evidence="8 9">DSM 45274</strain>
    </source>
</reference>
<keyword evidence="9" id="KW-1185">Reference proteome</keyword>
<evidence type="ECO:0000256" key="5">
    <source>
        <dbReference type="ARBA" id="ARBA00022842"/>
    </source>
</evidence>
<keyword evidence="4 6" id="KW-0067">ATP-binding</keyword>
<feature type="binding site" evidence="6">
    <location>
        <position position="260"/>
    </location>
    <ligand>
        <name>substrate</name>
    </ligand>
</feature>
<comment type="caution">
    <text evidence="6">Lacks conserved residue(s) required for the propagation of feature annotation.</text>
</comment>
<dbReference type="NCBIfam" id="NF004398">
    <property type="entry name" value="PRK05756.1"/>
    <property type="match status" value="1"/>
</dbReference>
<sequence length="324" mass="35087">MLIKDSITLFFYGCLWFGAWEASKSASKALLFIAKTVMIRTMTILSIQSHVSYGHVGNSAAVFPLQRIGHEVWPVHTVNFSNHTGYGEWGGELIPATQVKNVIDGIKARGAFANIEAIVSGYQGGSDIADVIIDTVAQVKAENPHAVYACDPVMGNAKSGCFVSDLIPPLLRDKVVPVADIITPNQFELSYLTGVEASTIDSTLAAVEAARAMGPHTVLVTSVLRPDRDENTIEMIAVNDNGAWKVQTPFINTKRNGSGDVTAALFTGHYIRSNDAADALARTASAVYDLIELTHARDSRELLLIDAQDRFAEPQLQFKVEKIA</sequence>
<comment type="pathway">
    <text evidence="6">Cofactor metabolism; pyridoxal 5'-phosphate salvage; pyridoxal 5'-phosphate from pyridoxal: step 1/1.</text>
</comment>
<accession>A0A0G3H485</accession>
<evidence type="ECO:0000256" key="3">
    <source>
        <dbReference type="ARBA" id="ARBA00022777"/>
    </source>
</evidence>